<dbReference type="PROSITE" id="PS50213">
    <property type="entry name" value="FAS1"/>
    <property type="match status" value="1"/>
</dbReference>
<dbReference type="Pfam" id="PF02469">
    <property type="entry name" value="Fasciclin"/>
    <property type="match status" value="1"/>
</dbReference>
<dbReference type="EMBL" id="BEGY01000007">
    <property type="protein sequence ID" value="GAX74396.1"/>
    <property type="molecule type" value="Genomic_DNA"/>
</dbReference>
<dbReference type="PANTHER" id="PTHR10900:SF77">
    <property type="entry name" value="FI19380P1"/>
    <property type="match status" value="1"/>
</dbReference>
<dbReference type="Proteomes" id="UP000232323">
    <property type="component" value="Unassembled WGS sequence"/>
</dbReference>
<name>A0A250WUG4_9CHLO</name>
<evidence type="ECO:0000313" key="3">
    <source>
        <dbReference type="EMBL" id="GAX74396.1"/>
    </source>
</evidence>
<feature type="signal peptide" evidence="1">
    <location>
        <begin position="1"/>
        <end position="22"/>
    </location>
</feature>
<dbReference type="AlphaFoldDB" id="A0A250WUG4"/>
<comment type="caution">
    <text evidence="3">The sequence shown here is derived from an EMBL/GenBank/DDBJ whole genome shotgun (WGS) entry which is preliminary data.</text>
</comment>
<dbReference type="InterPro" id="IPR000782">
    <property type="entry name" value="FAS1_domain"/>
</dbReference>
<feature type="domain" description="FAS1" evidence="2">
    <location>
        <begin position="192"/>
        <end position="334"/>
    </location>
</feature>
<dbReference type="InterPro" id="IPR050904">
    <property type="entry name" value="Adhesion/Biosynth-related"/>
</dbReference>
<reference evidence="3 4" key="1">
    <citation type="submission" date="2017-08" db="EMBL/GenBank/DDBJ databases">
        <title>Acidophilic green algal genome provides insights into adaptation to an acidic environment.</title>
        <authorList>
            <person name="Hirooka S."/>
            <person name="Hirose Y."/>
            <person name="Kanesaki Y."/>
            <person name="Higuchi S."/>
            <person name="Fujiwara T."/>
            <person name="Onuma R."/>
            <person name="Era A."/>
            <person name="Ohbayashi R."/>
            <person name="Uzuka A."/>
            <person name="Nozaki H."/>
            <person name="Yoshikawa H."/>
            <person name="Miyagishima S.Y."/>
        </authorList>
    </citation>
    <scope>NUCLEOTIDE SEQUENCE [LARGE SCALE GENOMIC DNA]</scope>
    <source>
        <strain evidence="3 4">NIES-2499</strain>
    </source>
</reference>
<dbReference type="Gene3D" id="2.30.180.10">
    <property type="entry name" value="FAS1 domain"/>
    <property type="match status" value="2"/>
</dbReference>
<feature type="chain" id="PRO_5012558200" description="FAS1 domain-containing protein" evidence="1">
    <location>
        <begin position="23"/>
        <end position="336"/>
    </location>
</feature>
<dbReference type="SUPFAM" id="SSF82153">
    <property type="entry name" value="FAS1 domain"/>
    <property type="match status" value="2"/>
</dbReference>
<protein>
    <recommendedName>
        <fullName evidence="2">FAS1 domain-containing protein</fullName>
    </recommendedName>
</protein>
<dbReference type="InterPro" id="IPR036378">
    <property type="entry name" value="FAS1_dom_sf"/>
</dbReference>
<dbReference type="PANTHER" id="PTHR10900">
    <property type="entry name" value="PERIOSTIN-RELATED"/>
    <property type="match status" value="1"/>
</dbReference>
<dbReference type="GO" id="GO:0005615">
    <property type="term" value="C:extracellular space"/>
    <property type="evidence" value="ECO:0007669"/>
    <property type="project" value="TreeGrafter"/>
</dbReference>
<evidence type="ECO:0000256" key="1">
    <source>
        <dbReference type="SAM" id="SignalP"/>
    </source>
</evidence>
<gene>
    <name evidence="3" type="ORF">CEUSTIGMA_g1844.t1</name>
</gene>
<keyword evidence="1" id="KW-0732">Signal</keyword>
<proteinExistence type="predicted"/>
<evidence type="ECO:0000313" key="4">
    <source>
        <dbReference type="Proteomes" id="UP000232323"/>
    </source>
</evidence>
<organism evidence="3 4">
    <name type="scientific">Chlamydomonas eustigma</name>
    <dbReference type="NCBI Taxonomy" id="1157962"/>
    <lineage>
        <taxon>Eukaryota</taxon>
        <taxon>Viridiplantae</taxon>
        <taxon>Chlorophyta</taxon>
        <taxon>core chlorophytes</taxon>
        <taxon>Chlorophyceae</taxon>
        <taxon>CS clade</taxon>
        <taxon>Chlamydomonadales</taxon>
        <taxon>Chlamydomonadaceae</taxon>
        <taxon>Chlamydomonas</taxon>
    </lineage>
</organism>
<evidence type="ECO:0000259" key="2">
    <source>
        <dbReference type="PROSITE" id="PS50213"/>
    </source>
</evidence>
<sequence length="336" mass="35873">MQKISFLVLTFSIASFVGHSFGLYDSLSSAAIKLKLPTLIRVASSAGIDLTDQSWTGTALLPAETGWSYLLSQLNLNLTTLLANRTLCKAVLQYHIIPKIVIRTSDLNNPNILTPAATMLSKQGIQMGSNIYPNGTGYYFAMGWENQGIISKAGQDIWTGKGGIVDVISQALVPLLEPIFGPFPSPPLQAQPPTLLLYVSQQPDLSNIYQIAVASSLGVTLSTSTSSAFTFFAPNNTAVAAFAKKESWTLQTLLHKPSSTLSTLFQPLIVPGKAWMPMDLTNLATLTTASGTEILVQNNAAGTITLQSPKGSARITSPPVYIGDAVMYCVDGMLQA</sequence>
<keyword evidence="4" id="KW-1185">Reference proteome</keyword>
<accession>A0A250WUG4</accession>